<dbReference type="SUPFAM" id="SSF48350">
    <property type="entry name" value="GTPase activation domain, GAP"/>
    <property type="match status" value="1"/>
</dbReference>
<evidence type="ECO:0000313" key="5">
    <source>
        <dbReference type="Proteomes" id="UP001515480"/>
    </source>
</evidence>
<feature type="coiled-coil region" evidence="1">
    <location>
        <begin position="942"/>
        <end position="976"/>
    </location>
</feature>
<dbReference type="Gene3D" id="1.10.506.10">
    <property type="entry name" value="GTPase Activation - p120gap, domain 1"/>
    <property type="match status" value="1"/>
</dbReference>
<dbReference type="InterPro" id="IPR023152">
    <property type="entry name" value="RasGAP_CS"/>
</dbReference>
<dbReference type="EMBL" id="JBGBPQ010000016">
    <property type="protein sequence ID" value="KAL1508472.1"/>
    <property type="molecule type" value="Genomic_DNA"/>
</dbReference>
<accession>A0AB34IXA6</accession>
<evidence type="ECO:0000313" key="4">
    <source>
        <dbReference type="EMBL" id="KAL1508472.1"/>
    </source>
</evidence>
<dbReference type="SMART" id="SM00323">
    <property type="entry name" value="RasGAP"/>
    <property type="match status" value="1"/>
</dbReference>
<name>A0AB34IXA6_PRYPA</name>
<feature type="compositionally biased region" description="Basic and acidic residues" evidence="2">
    <location>
        <begin position="247"/>
        <end position="281"/>
    </location>
</feature>
<proteinExistence type="predicted"/>
<feature type="domain" description="Ras-GAP" evidence="3">
    <location>
        <begin position="480"/>
        <end position="693"/>
    </location>
</feature>
<dbReference type="GO" id="GO:0005938">
    <property type="term" value="C:cell cortex"/>
    <property type="evidence" value="ECO:0007669"/>
    <property type="project" value="TreeGrafter"/>
</dbReference>
<dbReference type="InterPro" id="IPR008936">
    <property type="entry name" value="Rho_GTPase_activation_prot"/>
</dbReference>
<gene>
    <name evidence="4" type="ORF">AB1Y20_004573</name>
</gene>
<dbReference type="SUPFAM" id="SSF143885">
    <property type="entry name" value="RGC domain-like"/>
    <property type="match status" value="1"/>
</dbReference>
<keyword evidence="5" id="KW-1185">Reference proteome</keyword>
<comment type="caution">
    <text evidence="4">The sequence shown here is derived from an EMBL/GenBank/DDBJ whole genome shotgun (WGS) entry which is preliminary data.</text>
</comment>
<evidence type="ECO:0000259" key="3">
    <source>
        <dbReference type="PROSITE" id="PS50018"/>
    </source>
</evidence>
<feature type="region of interest" description="Disordered" evidence="2">
    <location>
        <begin position="225"/>
        <end position="327"/>
    </location>
</feature>
<dbReference type="GO" id="GO:1903479">
    <property type="term" value="P:mitotic actomyosin contractile ring assembly actin filament organization"/>
    <property type="evidence" value="ECO:0007669"/>
    <property type="project" value="TreeGrafter"/>
</dbReference>
<dbReference type="Pfam" id="PF00616">
    <property type="entry name" value="RasGAP"/>
    <property type="match status" value="1"/>
</dbReference>
<dbReference type="PANTHER" id="PTHR14149:SF14">
    <property type="entry name" value="CALPONIN-HOMOLOGY (CH) DOMAIN-CONTAINING PROTEIN"/>
    <property type="match status" value="1"/>
</dbReference>
<organism evidence="4 5">
    <name type="scientific">Prymnesium parvum</name>
    <name type="common">Toxic golden alga</name>
    <dbReference type="NCBI Taxonomy" id="97485"/>
    <lineage>
        <taxon>Eukaryota</taxon>
        <taxon>Haptista</taxon>
        <taxon>Haptophyta</taxon>
        <taxon>Prymnesiophyceae</taxon>
        <taxon>Prymnesiales</taxon>
        <taxon>Prymnesiaceae</taxon>
        <taxon>Prymnesium</taxon>
    </lineage>
</organism>
<feature type="compositionally biased region" description="Gly residues" evidence="2">
    <location>
        <begin position="295"/>
        <end position="310"/>
    </location>
</feature>
<reference evidence="4 5" key="1">
    <citation type="journal article" date="2024" name="Science">
        <title>Giant polyketide synthase enzymes in the biosynthesis of giant marine polyether toxins.</title>
        <authorList>
            <person name="Fallon T.R."/>
            <person name="Shende V.V."/>
            <person name="Wierzbicki I.H."/>
            <person name="Pendleton A.L."/>
            <person name="Watervoot N.F."/>
            <person name="Auber R.P."/>
            <person name="Gonzalez D.J."/>
            <person name="Wisecaver J.H."/>
            <person name="Moore B.S."/>
        </authorList>
    </citation>
    <scope>NUCLEOTIDE SEQUENCE [LARGE SCALE GENOMIC DNA]</scope>
    <source>
        <strain evidence="4 5">12B1</strain>
    </source>
</reference>
<feature type="compositionally biased region" description="Basic and acidic residues" evidence="2">
    <location>
        <begin position="418"/>
        <end position="429"/>
    </location>
</feature>
<dbReference type="Proteomes" id="UP001515480">
    <property type="component" value="Unassembled WGS sequence"/>
</dbReference>
<dbReference type="GO" id="GO:0005096">
    <property type="term" value="F:GTPase activator activity"/>
    <property type="evidence" value="ECO:0007669"/>
    <property type="project" value="TreeGrafter"/>
</dbReference>
<sequence>MAPSSLPLVLLPSAAFQLASEWELLGLDEAAAVVIIAGGDDVPAQLLALLSEAPHLLSLPMLITGAPHEARALRSLVEALERRPRELHVDLKSACPADSTAWVGLMLSALELEERPVAFVTSRTIAETALGSARVRGSSAGEEGSCAPTVALATEEGLRFGYDPRTPSRSTWSVPPALRSAEPPASLPAATGVREFLAADGQRYCYDAASGQVYWKEEGRRGASERASAGATAVMPTPELGGGAFGDTRDEGERGETLARVEEGKAGEGGERNERDTRGEEGECTVVRGADAGHSQGGDGPAEGMASGGVEGRESRASVRASSARPREFTPARLQEALLLLQQQCSGAHAAQELLRATDLAALSEQLDSLKGEMMGAAKLSHALQLELHELERSIALQIRHRMEVMETAHRAKGGRVGKSEEAEAKHRLEPEDRRQYERLAYLVRVNPAWLARLLVRVSHEKAGLVQLIVFVLYADMHDYEEDRLLLQLFGEALSIETKQCTDIGEFMRSNTPLTECLSKYNTREPSREALLAMLKQPMADLQARGESLNLEIEPLRVYRELHEDDDAALAAVGSNEEALAVAEVKARVDARVRLVLAEAEKLLDAITHPSSVEGLPFGMRWIAKAILQLTRHHWPRATDEQVYPLVGGFLFLRFINPVIVAPETVGLLSVAPTKLLRRNLLLLAKMLLALSNNVLFGQLGKESYMEPLNCFITNNRQRLRRYFDAVVAVPDLSMREMQIEKYLCTLTQHSSRFVHISYNELYFMHRLLLKHQDVLTHPAARSALAALTPPPEGKVPKDEDEEITLCMAADVALDWEELRESARSFSMGRASSAVNQFKPSLALDEDESGSGTFAPARHTLRQLLFELQLNGADPLPCTSWRELLDGLRVRAKKRKGKAPGLVDELERHIRQLELGGNEEILNLVKAALDEIRGVRILSSQVEKYRSSRDKMRAAAAQLQDNITMYEKTLEQIKRQSALKAKSTGAAQSPGAAEKDTFPGPFKFTHSQLSKRGLFVGLPSLPELSEKKTARLLHRATYVLELTEPGEYCVRALFKVGGAEQVIWEGVFMLDELLKQRAQGLKQLDVDGFRINIPSMLQLIDDKFR</sequence>
<dbReference type="GO" id="GO:0051015">
    <property type="term" value="F:actin filament binding"/>
    <property type="evidence" value="ECO:0007669"/>
    <property type="project" value="TreeGrafter"/>
</dbReference>
<dbReference type="InterPro" id="IPR001936">
    <property type="entry name" value="RasGAP_dom"/>
</dbReference>
<evidence type="ECO:0000256" key="1">
    <source>
        <dbReference type="SAM" id="Coils"/>
    </source>
</evidence>
<dbReference type="GO" id="GO:0005516">
    <property type="term" value="F:calmodulin binding"/>
    <property type="evidence" value="ECO:0007669"/>
    <property type="project" value="TreeGrafter"/>
</dbReference>
<dbReference type="PROSITE" id="PS50018">
    <property type="entry name" value="RAS_GTPASE_ACTIV_2"/>
    <property type="match status" value="1"/>
</dbReference>
<dbReference type="PANTHER" id="PTHR14149">
    <property type="entry name" value="RAS GTPASE-ACTIVATING PROTEIN WITH IQ MOTIF"/>
    <property type="match status" value="1"/>
</dbReference>
<protein>
    <recommendedName>
        <fullName evidence="3">Ras-GAP domain-containing protein</fullName>
    </recommendedName>
</protein>
<feature type="region of interest" description="Disordered" evidence="2">
    <location>
        <begin position="410"/>
        <end position="429"/>
    </location>
</feature>
<dbReference type="PROSITE" id="PS00509">
    <property type="entry name" value="RAS_GTPASE_ACTIV_1"/>
    <property type="match status" value="1"/>
</dbReference>
<evidence type="ECO:0000256" key="2">
    <source>
        <dbReference type="SAM" id="MobiDB-lite"/>
    </source>
</evidence>
<dbReference type="AlphaFoldDB" id="A0AB34IXA6"/>
<keyword evidence="1" id="KW-0175">Coiled coil</keyword>